<accession>A0ACB9ZWD0</accession>
<evidence type="ECO:0000313" key="2">
    <source>
        <dbReference type="Proteomes" id="UP001060085"/>
    </source>
</evidence>
<proteinExistence type="predicted"/>
<protein>
    <submittedName>
        <fullName evidence="1">Uncharacterized protein</fullName>
    </submittedName>
</protein>
<evidence type="ECO:0000313" key="1">
    <source>
        <dbReference type="EMBL" id="KAI5652477.1"/>
    </source>
</evidence>
<sequence>MSIDGHLPTQSHQEGLAQFHSIARDVEDLKKGKSSATIEERVGDNLGGFNSPHHQMPFYNVSTYGYHNMPVQNSHPFHEVGYQGRPQFRGGRRGEEFPRYEAWYDNNFYDDYGDNPNAKQLKSQKDQIEQEKFQGLNFDVNFDFQDFMGLAF</sequence>
<keyword evidence="2" id="KW-1185">Reference proteome</keyword>
<organism evidence="1 2">
    <name type="scientific">Catharanthus roseus</name>
    <name type="common">Madagascar periwinkle</name>
    <name type="synonym">Vinca rosea</name>
    <dbReference type="NCBI Taxonomy" id="4058"/>
    <lineage>
        <taxon>Eukaryota</taxon>
        <taxon>Viridiplantae</taxon>
        <taxon>Streptophyta</taxon>
        <taxon>Embryophyta</taxon>
        <taxon>Tracheophyta</taxon>
        <taxon>Spermatophyta</taxon>
        <taxon>Magnoliopsida</taxon>
        <taxon>eudicotyledons</taxon>
        <taxon>Gunneridae</taxon>
        <taxon>Pentapetalae</taxon>
        <taxon>asterids</taxon>
        <taxon>lamiids</taxon>
        <taxon>Gentianales</taxon>
        <taxon>Apocynaceae</taxon>
        <taxon>Rauvolfioideae</taxon>
        <taxon>Vinceae</taxon>
        <taxon>Catharanthinae</taxon>
        <taxon>Catharanthus</taxon>
    </lineage>
</organism>
<dbReference type="EMBL" id="CM044707">
    <property type="protein sequence ID" value="KAI5652477.1"/>
    <property type="molecule type" value="Genomic_DNA"/>
</dbReference>
<dbReference type="Proteomes" id="UP001060085">
    <property type="component" value="Linkage Group LG07"/>
</dbReference>
<name>A0ACB9ZWD0_CATRO</name>
<reference evidence="2" key="1">
    <citation type="journal article" date="2023" name="Nat. Plants">
        <title>Single-cell RNA sequencing provides a high-resolution roadmap for understanding the multicellular compartmentation of specialized metabolism.</title>
        <authorList>
            <person name="Sun S."/>
            <person name="Shen X."/>
            <person name="Li Y."/>
            <person name="Li Y."/>
            <person name="Wang S."/>
            <person name="Li R."/>
            <person name="Zhang H."/>
            <person name="Shen G."/>
            <person name="Guo B."/>
            <person name="Wei J."/>
            <person name="Xu J."/>
            <person name="St-Pierre B."/>
            <person name="Chen S."/>
            <person name="Sun C."/>
        </authorList>
    </citation>
    <scope>NUCLEOTIDE SEQUENCE [LARGE SCALE GENOMIC DNA]</scope>
</reference>
<comment type="caution">
    <text evidence="1">The sequence shown here is derived from an EMBL/GenBank/DDBJ whole genome shotgun (WGS) entry which is preliminary data.</text>
</comment>
<gene>
    <name evidence="1" type="ORF">M9H77_29664</name>
</gene>